<evidence type="ECO:0000256" key="4">
    <source>
        <dbReference type="ARBA" id="ARBA00022679"/>
    </source>
</evidence>
<evidence type="ECO:0000256" key="1">
    <source>
        <dbReference type="ARBA" id="ARBA00006485"/>
    </source>
</evidence>
<evidence type="ECO:0000256" key="2">
    <source>
        <dbReference type="ARBA" id="ARBA00012425"/>
    </source>
</evidence>
<dbReference type="STRING" id="253628.A0A0D1Z685"/>
<dbReference type="GO" id="GO:0005634">
    <property type="term" value="C:nucleus"/>
    <property type="evidence" value="ECO:0007669"/>
    <property type="project" value="TreeGrafter"/>
</dbReference>
<dbReference type="SMART" id="SM00220">
    <property type="entry name" value="S_TKc"/>
    <property type="match status" value="1"/>
</dbReference>
<sequence length="436" mass="49977">MNSRWADEEEEKALRQKEKEEKARKKALKQQKLKEEAELRRKEEEEKARATEGLRPAKRQKIGEQADAEISTDDDSRSQYRFPMPSWGPCRHFNEFETLNSIEEGSYGWVSRAQDKTTNEIVALKRLKMDNLYEGFPITALREIQTLQQARHKHIVKLLEVVTGDALTDVYLVMEFLEHDLKTLQENMAEPFMLSEVKTLMQQITSAVDYLHTNWILHRDLKTSNILLNNRGEIKLADFGMARYYGDPAPPGLTQLVVTLWYRAPELLLGAEKYDQAIDIWSLGCIFGELLKNEPILQGKNEVDELAKIFALCGVPTAESWPRFRSLPNARGLKLPRPVSDKPSSKIRSTFPELSSSGARLLEEMLALNPNRRPDAAEILEHPWFVEDPRPKNKDMFPTFPSKAGMEKRRRIKTPQAPRGGEAPRLEVIDLSGMIG</sequence>
<keyword evidence="5" id="KW-0547">Nucleotide-binding</keyword>
<evidence type="ECO:0000256" key="5">
    <source>
        <dbReference type="ARBA" id="ARBA00022741"/>
    </source>
</evidence>
<dbReference type="InterPro" id="IPR050108">
    <property type="entry name" value="CDK"/>
</dbReference>
<dbReference type="OrthoDB" id="1732493at2759"/>
<accession>A0A0D1Z685</accession>
<comment type="catalytic activity">
    <reaction evidence="9">
        <text>L-seryl-[protein] + ATP = O-phospho-L-seryl-[protein] + ADP + H(+)</text>
        <dbReference type="Rhea" id="RHEA:17989"/>
        <dbReference type="Rhea" id="RHEA-COMP:9863"/>
        <dbReference type="Rhea" id="RHEA-COMP:11604"/>
        <dbReference type="ChEBI" id="CHEBI:15378"/>
        <dbReference type="ChEBI" id="CHEBI:29999"/>
        <dbReference type="ChEBI" id="CHEBI:30616"/>
        <dbReference type="ChEBI" id="CHEBI:83421"/>
        <dbReference type="ChEBI" id="CHEBI:456216"/>
        <dbReference type="EC" id="2.7.11.22"/>
    </reaction>
</comment>
<feature type="region of interest" description="Disordered" evidence="10">
    <location>
        <begin position="1"/>
        <end position="80"/>
    </location>
</feature>
<feature type="compositionally biased region" description="Basic and acidic residues" evidence="10">
    <location>
        <begin position="32"/>
        <end position="52"/>
    </location>
</feature>
<comment type="catalytic activity">
    <reaction evidence="8">
        <text>L-threonyl-[protein] + ATP = O-phospho-L-threonyl-[protein] + ADP + H(+)</text>
        <dbReference type="Rhea" id="RHEA:46608"/>
        <dbReference type="Rhea" id="RHEA-COMP:11060"/>
        <dbReference type="Rhea" id="RHEA-COMP:11605"/>
        <dbReference type="ChEBI" id="CHEBI:15378"/>
        <dbReference type="ChEBI" id="CHEBI:30013"/>
        <dbReference type="ChEBI" id="CHEBI:30616"/>
        <dbReference type="ChEBI" id="CHEBI:61977"/>
        <dbReference type="ChEBI" id="CHEBI:456216"/>
        <dbReference type="EC" id="2.7.11.22"/>
    </reaction>
</comment>
<dbReference type="GeneID" id="27309333"/>
<dbReference type="EC" id="2.7.11.22" evidence="2"/>
<evidence type="ECO:0000256" key="6">
    <source>
        <dbReference type="ARBA" id="ARBA00022777"/>
    </source>
</evidence>
<dbReference type="InParanoid" id="A0A0D1Z685"/>
<dbReference type="Proteomes" id="UP000053259">
    <property type="component" value="Unassembled WGS sequence"/>
</dbReference>
<reference evidence="12 13" key="1">
    <citation type="submission" date="2015-01" db="EMBL/GenBank/DDBJ databases">
        <title>The Genome Sequence of Ochroconis gallopava CBS43764.</title>
        <authorList>
            <consortium name="The Broad Institute Genomics Platform"/>
            <person name="Cuomo C."/>
            <person name="de Hoog S."/>
            <person name="Gorbushina A."/>
            <person name="Stielow B."/>
            <person name="Teixiera M."/>
            <person name="Abouelleil A."/>
            <person name="Chapman S.B."/>
            <person name="Priest M."/>
            <person name="Young S.K."/>
            <person name="Wortman J."/>
            <person name="Nusbaum C."/>
            <person name="Birren B."/>
        </authorList>
    </citation>
    <scope>NUCLEOTIDE SEQUENCE [LARGE SCALE GENOMIC DNA]</scope>
    <source>
        <strain evidence="12 13">CBS 43764</strain>
    </source>
</reference>
<feature type="region of interest" description="Disordered" evidence="10">
    <location>
        <begin position="391"/>
        <end position="425"/>
    </location>
</feature>
<dbReference type="PANTHER" id="PTHR24056">
    <property type="entry name" value="CELL DIVISION PROTEIN KINASE"/>
    <property type="match status" value="1"/>
</dbReference>
<keyword evidence="4" id="KW-0808">Transferase</keyword>
<feature type="domain" description="Protein kinase" evidence="11">
    <location>
        <begin position="96"/>
        <end position="385"/>
    </location>
</feature>
<dbReference type="InterPro" id="IPR008271">
    <property type="entry name" value="Ser/Thr_kinase_AS"/>
</dbReference>
<dbReference type="Pfam" id="PF00069">
    <property type="entry name" value="Pkinase"/>
    <property type="match status" value="1"/>
</dbReference>
<dbReference type="GO" id="GO:0005524">
    <property type="term" value="F:ATP binding"/>
    <property type="evidence" value="ECO:0007669"/>
    <property type="project" value="UniProtKB-KW"/>
</dbReference>
<evidence type="ECO:0000256" key="7">
    <source>
        <dbReference type="ARBA" id="ARBA00022840"/>
    </source>
</evidence>
<evidence type="ECO:0000313" key="13">
    <source>
        <dbReference type="Proteomes" id="UP000053259"/>
    </source>
</evidence>
<dbReference type="GO" id="GO:0004693">
    <property type="term" value="F:cyclin-dependent protein serine/threonine kinase activity"/>
    <property type="evidence" value="ECO:0007669"/>
    <property type="project" value="UniProtKB-EC"/>
</dbReference>
<organism evidence="12 13">
    <name type="scientific">Verruconis gallopava</name>
    <dbReference type="NCBI Taxonomy" id="253628"/>
    <lineage>
        <taxon>Eukaryota</taxon>
        <taxon>Fungi</taxon>
        <taxon>Dikarya</taxon>
        <taxon>Ascomycota</taxon>
        <taxon>Pezizomycotina</taxon>
        <taxon>Dothideomycetes</taxon>
        <taxon>Pleosporomycetidae</taxon>
        <taxon>Venturiales</taxon>
        <taxon>Sympoventuriaceae</taxon>
        <taxon>Verruconis</taxon>
    </lineage>
</organism>
<evidence type="ECO:0000313" key="12">
    <source>
        <dbReference type="EMBL" id="KIW08457.1"/>
    </source>
</evidence>
<dbReference type="FunFam" id="3.30.200.20:FF:000054">
    <property type="entry name" value="Cyclin-dependent kinase 11B"/>
    <property type="match status" value="1"/>
</dbReference>
<dbReference type="SUPFAM" id="SSF56112">
    <property type="entry name" value="Protein kinase-like (PK-like)"/>
    <property type="match status" value="1"/>
</dbReference>
<keyword evidence="13" id="KW-1185">Reference proteome</keyword>
<comment type="similarity">
    <text evidence="1">Belongs to the protein kinase superfamily. CMGC Ser/Thr protein kinase family. CDC2/CDKX subfamily.</text>
</comment>
<dbReference type="AlphaFoldDB" id="A0A0D1Z685"/>
<dbReference type="EMBL" id="KN847531">
    <property type="protein sequence ID" value="KIW08457.1"/>
    <property type="molecule type" value="Genomic_DNA"/>
</dbReference>
<dbReference type="PROSITE" id="PS50011">
    <property type="entry name" value="PROTEIN_KINASE_DOM"/>
    <property type="match status" value="1"/>
</dbReference>
<dbReference type="Gene3D" id="3.30.200.20">
    <property type="entry name" value="Phosphorylase Kinase, domain 1"/>
    <property type="match status" value="1"/>
</dbReference>
<keyword evidence="7" id="KW-0067">ATP-binding</keyword>
<dbReference type="PANTHER" id="PTHR24056:SF107">
    <property type="entry name" value="CYCLIN-DEPENDENT KINASE 11A-RELATED"/>
    <property type="match status" value="1"/>
</dbReference>
<evidence type="ECO:0000256" key="8">
    <source>
        <dbReference type="ARBA" id="ARBA00047811"/>
    </source>
</evidence>
<evidence type="ECO:0000259" key="11">
    <source>
        <dbReference type="PROSITE" id="PS50011"/>
    </source>
</evidence>
<evidence type="ECO:0000256" key="3">
    <source>
        <dbReference type="ARBA" id="ARBA00022527"/>
    </source>
</evidence>
<dbReference type="VEuPathDB" id="FungiDB:PV09_01360"/>
<dbReference type="RefSeq" id="XP_016218326.1">
    <property type="nucleotide sequence ID" value="XM_016354231.1"/>
</dbReference>
<keyword evidence="3" id="KW-0723">Serine/threonine-protein kinase</keyword>
<dbReference type="Gene3D" id="1.10.510.10">
    <property type="entry name" value="Transferase(Phosphotransferase) domain 1"/>
    <property type="match status" value="1"/>
</dbReference>
<dbReference type="GO" id="GO:0007346">
    <property type="term" value="P:regulation of mitotic cell cycle"/>
    <property type="evidence" value="ECO:0007669"/>
    <property type="project" value="TreeGrafter"/>
</dbReference>
<dbReference type="InterPro" id="IPR011009">
    <property type="entry name" value="Kinase-like_dom_sf"/>
</dbReference>
<evidence type="ECO:0000256" key="9">
    <source>
        <dbReference type="ARBA" id="ARBA00048367"/>
    </source>
</evidence>
<keyword evidence="6" id="KW-0418">Kinase</keyword>
<evidence type="ECO:0000256" key="10">
    <source>
        <dbReference type="SAM" id="MobiDB-lite"/>
    </source>
</evidence>
<dbReference type="HOGENOM" id="CLU_000288_181_1_1"/>
<name>A0A0D1Z685_9PEZI</name>
<gene>
    <name evidence="12" type="ORF">PV09_01360</name>
</gene>
<dbReference type="InterPro" id="IPR000719">
    <property type="entry name" value="Prot_kinase_dom"/>
</dbReference>
<feature type="compositionally biased region" description="Basic and acidic residues" evidence="10">
    <location>
        <begin position="12"/>
        <end position="23"/>
    </location>
</feature>
<protein>
    <recommendedName>
        <fullName evidence="2">cyclin-dependent kinase</fullName>
        <ecNumber evidence="2">2.7.11.22</ecNumber>
    </recommendedName>
</protein>
<proteinExistence type="inferred from homology"/>
<dbReference type="FunFam" id="1.10.510.10:FF:000211">
    <property type="entry name" value="Cyclin-dependent kinase G-2"/>
    <property type="match status" value="1"/>
</dbReference>
<dbReference type="PROSITE" id="PS00108">
    <property type="entry name" value="PROTEIN_KINASE_ST"/>
    <property type="match status" value="1"/>
</dbReference>